<accession>A0ABT2EIN0</accession>
<evidence type="ECO:0000256" key="1">
    <source>
        <dbReference type="ARBA" id="ARBA00002510"/>
    </source>
</evidence>
<keyword evidence="10" id="KW-0921">Nickel transport</keyword>
<sequence>MWQRDLHRGLTLAIMELAQAPSTTTWLSLMGLSFGYGIFHAAGPGHGKAVLSTYLASHGGAVKRALGLSFAASLMQGVTAIVMVMVLVHGLGWVTRRAMGGVAWVEQTSFMLVALLGLWLCWRALGQLRRAYAADPASVAPAPATAMAGNSAGPAAGFAPVSGAGSASGAAPMYAFSPVAASARPSNAVHTHVHDAHCGCGGTHHIEPSQALDWRTAGMTVLAIGMRPCTGAVLILGAAGLLGQFAVGITAVLAMSIGTGITVSALALLSLFAREWATRRLNRQQANTAWVHKLTGWAALTGGAVIVALGVSLSVVGVTQPTDSPLFNSSPAARSGGPLG</sequence>
<comment type="function">
    <text evidence="1">Efflux system for nickel and cobalt.</text>
</comment>
<evidence type="ECO:0000256" key="13">
    <source>
        <dbReference type="RuleBase" id="RU362101"/>
    </source>
</evidence>
<evidence type="ECO:0000256" key="7">
    <source>
        <dbReference type="ARBA" id="ARBA00022692"/>
    </source>
</evidence>
<comment type="caution">
    <text evidence="14">The sequence shown here is derived from an EMBL/GenBank/DDBJ whole genome shotgun (WGS) entry which is preliminary data.</text>
</comment>
<keyword evidence="11 13" id="KW-0472">Membrane</keyword>
<feature type="transmembrane region" description="Helical" evidence="13">
    <location>
        <begin position="294"/>
        <end position="318"/>
    </location>
</feature>
<dbReference type="InterPro" id="IPR011541">
    <property type="entry name" value="Ni/Co_transpt_high_affinity"/>
</dbReference>
<keyword evidence="7 13" id="KW-0812">Transmembrane</keyword>
<dbReference type="PANTHER" id="PTHR40659">
    <property type="entry name" value="NICKEL/COBALT EFFLUX SYSTEM RCNA"/>
    <property type="match status" value="1"/>
</dbReference>
<evidence type="ECO:0000256" key="5">
    <source>
        <dbReference type="ARBA" id="ARBA00022475"/>
    </source>
</evidence>
<evidence type="ECO:0000313" key="14">
    <source>
        <dbReference type="EMBL" id="MCS2610970.1"/>
    </source>
</evidence>
<dbReference type="PANTHER" id="PTHR40659:SF1">
    <property type="entry name" value="NICKEL_COBALT EFFLUX SYSTEM RCNA"/>
    <property type="match status" value="1"/>
</dbReference>
<organism evidence="14 15">
    <name type="scientific">Halomonas dongshanensis</name>
    <dbReference type="NCBI Taxonomy" id="2890835"/>
    <lineage>
        <taxon>Bacteria</taxon>
        <taxon>Pseudomonadati</taxon>
        <taxon>Pseudomonadota</taxon>
        <taxon>Gammaproteobacteria</taxon>
        <taxon>Oceanospirillales</taxon>
        <taxon>Halomonadaceae</taxon>
        <taxon>Halomonas</taxon>
    </lineage>
</organism>
<protein>
    <recommendedName>
        <fullName evidence="13">Nickel/cobalt efflux system</fullName>
    </recommendedName>
</protein>
<feature type="transmembrane region" description="Helical" evidence="13">
    <location>
        <begin position="253"/>
        <end position="273"/>
    </location>
</feature>
<comment type="similarity">
    <text evidence="13">Belongs to the NiCoT transporter (TC 2.A.52) family.</text>
</comment>
<comment type="subcellular location">
    <subcellularLocation>
        <location evidence="2 13">Cell membrane</location>
        <topology evidence="2 13">Multi-pass membrane protein</topology>
    </subcellularLocation>
</comment>
<proteinExistence type="inferred from homology"/>
<name>A0ABT2EIN0_9GAMM</name>
<feature type="transmembrane region" description="Helical" evidence="13">
    <location>
        <begin position="229"/>
        <end position="247"/>
    </location>
</feature>
<feature type="transmembrane region" description="Helical" evidence="13">
    <location>
        <begin position="65"/>
        <end position="89"/>
    </location>
</feature>
<evidence type="ECO:0000256" key="8">
    <source>
        <dbReference type="ARBA" id="ARBA00022989"/>
    </source>
</evidence>
<dbReference type="Proteomes" id="UP001165542">
    <property type="component" value="Unassembled WGS sequence"/>
</dbReference>
<gene>
    <name evidence="14" type="ORF">LLY24_16765</name>
</gene>
<evidence type="ECO:0000256" key="3">
    <source>
        <dbReference type="ARBA" id="ARBA00022426"/>
    </source>
</evidence>
<dbReference type="InterPro" id="IPR051224">
    <property type="entry name" value="NiCoT_RcnA"/>
</dbReference>
<evidence type="ECO:0000313" key="15">
    <source>
        <dbReference type="Proteomes" id="UP001165542"/>
    </source>
</evidence>
<keyword evidence="5" id="KW-1003">Cell membrane</keyword>
<evidence type="ECO:0000256" key="12">
    <source>
        <dbReference type="ARBA" id="ARBA00023285"/>
    </source>
</evidence>
<evidence type="ECO:0000256" key="6">
    <source>
        <dbReference type="ARBA" id="ARBA00022596"/>
    </source>
</evidence>
<keyword evidence="8 13" id="KW-1133">Transmembrane helix</keyword>
<evidence type="ECO:0000256" key="2">
    <source>
        <dbReference type="ARBA" id="ARBA00004651"/>
    </source>
</evidence>
<evidence type="ECO:0000256" key="11">
    <source>
        <dbReference type="ARBA" id="ARBA00023136"/>
    </source>
</evidence>
<keyword evidence="15" id="KW-1185">Reference proteome</keyword>
<keyword evidence="12" id="KW-0170">Cobalt</keyword>
<evidence type="ECO:0000256" key="4">
    <source>
        <dbReference type="ARBA" id="ARBA00022448"/>
    </source>
</evidence>
<keyword evidence="3" id="KW-0171">Cobalt transport</keyword>
<keyword evidence="9" id="KW-0406">Ion transport</keyword>
<keyword evidence="6" id="KW-0533">Nickel</keyword>
<evidence type="ECO:0000256" key="10">
    <source>
        <dbReference type="ARBA" id="ARBA00023112"/>
    </source>
</evidence>
<dbReference type="Pfam" id="PF03824">
    <property type="entry name" value="NicO"/>
    <property type="match status" value="1"/>
</dbReference>
<reference evidence="14" key="1">
    <citation type="submission" date="2021-11" db="EMBL/GenBank/DDBJ databases">
        <title>Halomonas sp., isolated from a coastal aquaculture zone in Dongshan Bay.</title>
        <authorList>
            <person name="Lin W."/>
        </authorList>
    </citation>
    <scope>NUCLEOTIDE SEQUENCE</scope>
    <source>
        <strain evidence="14">Yzlin-01</strain>
    </source>
</reference>
<feature type="transmembrane region" description="Helical" evidence="13">
    <location>
        <begin position="101"/>
        <end position="122"/>
    </location>
</feature>
<keyword evidence="4 13" id="KW-0813">Transport</keyword>
<dbReference type="EMBL" id="JAJISC010000009">
    <property type="protein sequence ID" value="MCS2610970.1"/>
    <property type="molecule type" value="Genomic_DNA"/>
</dbReference>
<evidence type="ECO:0000256" key="9">
    <source>
        <dbReference type="ARBA" id="ARBA00023065"/>
    </source>
</evidence>